<evidence type="ECO:0000313" key="1">
    <source>
        <dbReference type="EMBL" id="KAF3586794.1"/>
    </source>
</evidence>
<dbReference type="Gene3D" id="2.120.10.30">
    <property type="entry name" value="TolB, C-terminal domain"/>
    <property type="match status" value="2"/>
</dbReference>
<name>A0A8S9S4D5_BRACR</name>
<dbReference type="EMBL" id="QGKX02000088">
    <property type="protein sequence ID" value="KAF3586794.1"/>
    <property type="molecule type" value="Genomic_DNA"/>
</dbReference>
<gene>
    <name evidence="1" type="ORF">F2Q69_00032252</name>
</gene>
<dbReference type="PANTHER" id="PTHR46388:SF3">
    <property type="entry name" value="DUF1618 DOMAIN-CONTAINING PROTEIN"/>
    <property type="match status" value="1"/>
</dbReference>
<dbReference type="Proteomes" id="UP000712600">
    <property type="component" value="Unassembled WGS sequence"/>
</dbReference>
<accession>A0A8S9S4D5</accession>
<sequence>NIIHCGFRRPVAIGGDRNTLVGTRGFASVKRVSRASSSPHADLLSYVRASLDKLEGPSHHWLNRDTENKQLFKDKGTYVVLVGDLLNGDPSCFFEKLKLLQQRSPGVCFMGIHFSDQARITDDRAALAELIVKEYLTFPVLLSQKEFPKSSGEEVRYFVFRDFKNPLIYQDKDLDIASVAKALDSFSQDTEKSKSVKLFTNTWSKQADAIKEPHFSSFLQDLFLYFPCCISADEAGDCLFLSDSNHHRIIISTSTGEILDSIGCFPGFEDGEFESAKMLRPAATLYDEEDDCLYIVDSEADAIKEPHFSSFLQDLFLYFPCCISADEAGDCLFLSDSNHHRIIISTSTGEILDSIGCFPGFEEGEFESAKMLRPAATLYDEEDDCLYIVDSENHAIRRANIKTRVLETVYPKVIKKSVGLWSWVMEKMGFEKDDDTTVDADAKSEESDAPSLMFPWNILKRDDDSLVVINKSFSKLWIINLASGEIEEVVEGFQGIMEIYGELITEKLSLLKHLPSTWLQQQTKAITSCKEQPSAALLSSFSEFGDDIVMTDTAGQRVLKLNRESGACSSIQFSNIGILGLPYWLSTPLERVFNLANGVQEAHISHTHRLREVTPRIFSQVSYTVVLSIKFGFVQLIVYAALHLRLAKNEETEGASQEELARRIADVLNPARNMTTMDEDLFVKVLLKSKREVRDIVFLKPVHVRIKFDTLDHPKADNSRDIILTDSSAQIDVSL</sequence>
<dbReference type="SUPFAM" id="SSF101898">
    <property type="entry name" value="NHL repeat"/>
    <property type="match status" value="1"/>
</dbReference>
<dbReference type="PANTHER" id="PTHR46388">
    <property type="entry name" value="NHL REPEAT-CONTAINING PROTEIN 2"/>
    <property type="match status" value="1"/>
</dbReference>
<feature type="non-terminal residue" evidence="1">
    <location>
        <position position="735"/>
    </location>
</feature>
<proteinExistence type="predicted"/>
<evidence type="ECO:0008006" key="3">
    <source>
        <dbReference type="Google" id="ProtNLM"/>
    </source>
</evidence>
<dbReference type="AlphaFoldDB" id="A0A8S9S4D5"/>
<reference evidence="1" key="1">
    <citation type="submission" date="2019-12" db="EMBL/GenBank/DDBJ databases">
        <title>Genome sequencing and annotation of Brassica cretica.</title>
        <authorList>
            <person name="Studholme D.J."/>
            <person name="Sarris P."/>
        </authorList>
    </citation>
    <scope>NUCLEOTIDE SEQUENCE</scope>
    <source>
        <strain evidence="1">PFS-109/04</strain>
        <tissue evidence="1">Leaf</tissue>
    </source>
</reference>
<comment type="caution">
    <text evidence="1">The sequence shown here is derived from an EMBL/GenBank/DDBJ whole genome shotgun (WGS) entry which is preliminary data.</text>
</comment>
<protein>
    <recommendedName>
        <fullName evidence="3">NHL repeat-containing protein 2</fullName>
    </recommendedName>
</protein>
<dbReference type="FunFam" id="2.120.10.30:FF:000108">
    <property type="entry name" value="NHL domain-containing protein"/>
    <property type="match status" value="2"/>
</dbReference>
<evidence type="ECO:0000313" key="2">
    <source>
        <dbReference type="Proteomes" id="UP000712600"/>
    </source>
</evidence>
<dbReference type="InterPro" id="IPR011042">
    <property type="entry name" value="6-blade_b-propeller_TolB-like"/>
</dbReference>
<organism evidence="1 2">
    <name type="scientific">Brassica cretica</name>
    <name type="common">Mustard</name>
    <dbReference type="NCBI Taxonomy" id="69181"/>
    <lineage>
        <taxon>Eukaryota</taxon>
        <taxon>Viridiplantae</taxon>
        <taxon>Streptophyta</taxon>
        <taxon>Embryophyta</taxon>
        <taxon>Tracheophyta</taxon>
        <taxon>Spermatophyta</taxon>
        <taxon>Magnoliopsida</taxon>
        <taxon>eudicotyledons</taxon>
        <taxon>Gunneridae</taxon>
        <taxon>Pentapetalae</taxon>
        <taxon>rosids</taxon>
        <taxon>malvids</taxon>
        <taxon>Brassicales</taxon>
        <taxon>Brassicaceae</taxon>
        <taxon>Brassiceae</taxon>
        <taxon>Brassica</taxon>
    </lineage>
</organism>